<protein>
    <recommendedName>
        <fullName evidence="3">Prenyltransferase and squalene oxidase repeat-containing protein</fullName>
    </recommendedName>
</protein>
<name>A0ABX8RE71_9CLOT</name>
<dbReference type="RefSeq" id="WP_218282896.1">
    <property type="nucleotide sequence ID" value="NZ_CP078093.1"/>
</dbReference>
<evidence type="ECO:0008006" key="3">
    <source>
        <dbReference type="Google" id="ProtNLM"/>
    </source>
</evidence>
<evidence type="ECO:0000313" key="2">
    <source>
        <dbReference type="Proteomes" id="UP000886818"/>
    </source>
</evidence>
<reference evidence="1" key="1">
    <citation type="submission" date="2021-07" db="EMBL/GenBank/DDBJ databases">
        <title>Complete genome sequence of Crassaminicella sp. 143-21, isolated from a deep-sea hydrothermal vent.</title>
        <authorList>
            <person name="Li X."/>
        </authorList>
    </citation>
    <scope>NUCLEOTIDE SEQUENCE</scope>
    <source>
        <strain evidence="1">143-21</strain>
    </source>
</reference>
<proteinExistence type="predicted"/>
<evidence type="ECO:0000313" key="1">
    <source>
        <dbReference type="EMBL" id="QXM06200.1"/>
    </source>
</evidence>
<accession>A0ABX8RE71</accession>
<keyword evidence="2" id="KW-1185">Reference proteome</keyword>
<gene>
    <name evidence="1" type="ORF">KVH43_12770</name>
</gene>
<sequence length="276" mass="32141">MIVSIEKARYFVYDKGLLWEKQLFDYLFCKGNLKKLHQSLLCYKNDDGGWANGIEHDVKCPDSNPISLEFLLTVVRDTGIPIGNLLDGTVDWLERNINEDGSFRSPDTLYQYPHAWWMAKDIDQTIPDSIVGNLKKLGLCTPVLEESAKKWVSQNLTVKKILSNKWLFMAYHAFDYFSSIEESEENKNVKEAMMKNILECAKNATEKQYHTLFQFVKSPEDKLAKYMPNTIINSFLDYLYTSQRDDGGWNDEHELEYWQPYVTIQVLCALKNFGRI</sequence>
<organism evidence="1 2">
    <name type="scientific">Crassaminicella indica</name>
    <dbReference type="NCBI Taxonomy" id="2855394"/>
    <lineage>
        <taxon>Bacteria</taxon>
        <taxon>Bacillati</taxon>
        <taxon>Bacillota</taxon>
        <taxon>Clostridia</taxon>
        <taxon>Eubacteriales</taxon>
        <taxon>Clostridiaceae</taxon>
        <taxon>Crassaminicella</taxon>
    </lineage>
</organism>
<dbReference type="EMBL" id="CP078093">
    <property type="protein sequence ID" value="QXM06200.1"/>
    <property type="molecule type" value="Genomic_DNA"/>
</dbReference>
<dbReference type="Proteomes" id="UP000886818">
    <property type="component" value="Chromosome"/>
</dbReference>